<dbReference type="Proteomes" id="UP000034883">
    <property type="component" value="Chromosome"/>
</dbReference>
<accession>A0A0F6YHK8</accession>
<evidence type="ECO:0000256" key="1">
    <source>
        <dbReference type="SAM" id="MobiDB-lite"/>
    </source>
</evidence>
<keyword evidence="3" id="KW-1185">Reference proteome</keyword>
<feature type="region of interest" description="Disordered" evidence="1">
    <location>
        <begin position="159"/>
        <end position="188"/>
    </location>
</feature>
<proteinExistence type="predicted"/>
<reference evidence="2 3" key="1">
    <citation type="submission" date="2015-03" db="EMBL/GenBank/DDBJ databases">
        <title>Genome assembly of Sandaracinus amylolyticus DSM 53668.</title>
        <authorList>
            <person name="Sharma G."/>
            <person name="Subramanian S."/>
        </authorList>
    </citation>
    <scope>NUCLEOTIDE SEQUENCE [LARGE SCALE GENOMIC DNA]</scope>
    <source>
        <strain evidence="2 3">DSM 53668</strain>
    </source>
</reference>
<evidence type="ECO:0000313" key="2">
    <source>
        <dbReference type="EMBL" id="AKF05803.1"/>
    </source>
</evidence>
<organism evidence="2 3">
    <name type="scientific">Sandaracinus amylolyticus</name>
    <dbReference type="NCBI Taxonomy" id="927083"/>
    <lineage>
        <taxon>Bacteria</taxon>
        <taxon>Pseudomonadati</taxon>
        <taxon>Myxococcota</taxon>
        <taxon>Polyangia</taxon>
        <taxon>Polyangiales</taxon>
        <taxon>Sandaracinaceae</taxon>
        <taxon>Sandaracinus</taxon>
    </lineage>
</organism>
<dbReference type="RefSeq" id="WP_053233033.1">
    <property type="nucleotide sequence ID" value="NZ_CP011125.1"/>
</dbReference>
<sequence>MVAPALAHADQERAVATLESLQDACRIAQARPARELLVVDVEPGWTFGTLSEDGFLAIESRRNFRALGGRVELYPARLEPLGLVATAERADELEAARQRGARLRIGFFLGFDEPERTSCVLRSRHAVSTVRMDVGYVELLAEDGAVLAREDTERYRAWRDDAERQAVPGEGPRAALGTPSTPSGAVPEPWQTGVVAAGTGEVARALAVCHRDGIARGAETTGRIVVRVRVDGRTGRVVESRPAISDVGDSAEAECVAGALRAITLPPVTSDARTFDLDVPVRVVAD</sequence>
<name>A0A0F6YHK8_9BACT</name>
<dbReference type="EMBL" id="CP011125">
    <property type="protein sequence ID" value="AKF05803.1"/>
    <property type="molecule type" value="Genomic_DNA"/>
</dbReference>
<evidence type="ECO:0000313" key="3">
    <source>
        <dbReference type="Proteomes" id="UP000034883"/>
    </source>
</evidence>
<gene>
    <name evidence="2" type="ORF">DB32_002952</name>
</gene>
<evidence type="ECO:0008006" key="4">
    <source>
        <dbReference type="Google" id="ProtNLM"/>
    </source>
</evidence>
<dbReference type="KEGG" id="samy:DB32_002952"/>
<protein>
    <recommendedName>
        <fullName evidence="4">TonB C-terminal domain-containing protein</fullName>
    </recommendedName>
</protein>
<dbReference type="AlphaFoldDB" id="A0A0F6YHK8"/>